<feature type="transmembrane region" description="Helical" evidence="12">
    <location>
        <begin position="132"/>
        <end position="150"/>
    </location>
</feature>
<dbReference type="Gene3D" id="1.20.1280.290">
    <property type="match status" value="2"/>
</dbReference>
<protein>
    <recommendedName>
        <fullName evidence="12">Sugar transporter SWEET</fullName>
    </recommendedName>
</protein>
<keyword evidence="7 12" id="KW-0812">Transmembrane</keyword>
<evidence type="ECO:0000313" key="13">
    <source>
        <dbReference type="EMBL" id="CAG9854989.1"/>
    </source>
</evidence>
<dbReference type="FunFam" id="1.20.1280.290:FF:000004">
    <property type="entry name" value="Sugar transporter SWEET"/>
    <property type="match status" value="1"/>
</dbReference>
<dbReference type="Pfam" id="PF03083">
    <property type="entry name" value="MtN3_slv"/>
    <property type="match status" value="2"/>
</dbReference>
<keyword evidence="11 12" id="KW-0472">Membrane</keyword>
<dbReference type="OrthoDB" id="409725at2759"/>
<dbReference type="GO" id="GO:0000139">
    <property type="term" value="C:Golgi membrane"/>
    <property type="evidence" value="ECO:0007669"/>
    <property type="project" value="UniProtKB-SubCell"/>
</dbReference>
<evidence type="ECO:0000256" key="11">
    <source>
        <dbReference type="ARBA" id="ARBA00023136"/>
    </source>
</evidence>
<feature type="transmembrane region" description="Helical" evidence="12">
    <location>
        <begin position="193"/>
        <end position="215"/>
    </location>
</feature>
<keyword evidence="14" id="KW-1185">Reference proteome</keyword>
<dbReference type="InterPro" id="IPR004316">
    <property type="entry name" value="SWEET_rpt"/>
</dbReference>
<keyword evidence="6 12" id="KW-0762">Sugar transport</keyword>
<evidence type="ECO:0000256" key="2">
    <source>
        <dbReference type="ARBA" id="ARBA00004653"/>
    </source>
</evidence>
<evidence type="ECO:0000256" key="1">
    <source>
        <dbReference type="ARBA" id="ARBA00004651"/>
    </source>
</evidence>
<feature type="transmembrane region" description="Helical" evidence="12">
    <location>
        <begin position="102"/>
        <end position="120"/>
    </location>
</feature>
<evidence type="ECO:0000256" key="10">
    <source>
        <dbReference type="ARBA" id="ARBA00023034"/>
    </source>
</evidence>
<feature type="transmembrane region" description="Helical" evidence="12">
    <location>
        <begin position="44"/>
        <end position="64"/>
    </location>
</feature>
<comment type="function">
    <text evidence="12">Mediates sugar transport across membranes.</text>
</comment>
<dbReference type="EMBL" id="OU900094">
    <property type="protein sequence ID" value="CAG9854989.1"/>
    <property type="molecule type" value="Genomic_DNA"/>
</dbReference>
<dbReference type="InterPro" id="IPR047664">
    <property type="entry name" value="SWEET"/>
</dbReference>
<keyword evidence="10" id="KW-0333">Golgi apparatus</keyword>
<evidence type="ECO:0000256" key="3">
    <source>
        <dbReference type="ARBA" id="ARBA00007809"/>
    </source>
</evidence>
<sequence length="256" mass="28668">MCDEDSYTFYFFSIQIQPDDMSCFTEDLSIMESLSLALQPYRESIGQIASIVTIAQFFAGTLVCKEIYEKKSTKGVNPTPFIGGIAIGILTLKLAFIMNDAAMFQVNVAAIILNTCYTLFYYNYAGDKYEEVLKPVGMAGGLTAVFLGYANWEDPSNVEFRYGLLLTMLMLLLLAAPLAELKTILDNEDASSIPFPLTFMATCVTFLWLLYGLAINNLFMVVQNVAGFLICALQLWLIYTYPGHRSDIKPKKKKQQ</sequence>
<feature type="transmembrane region" description="Helical" evidence="12">
    <location>
        <begin position="221"/>
        <end position="241"/>
    </location>
</feature>
<evidence type="ECO:0000256" key="9">
    <source>
        <dbReference type="ARBA" id="ARBA00022989"/>
    </source>
</evidence>
<dbReference type="AlphaFoldDB" id="A0A9N9XJN9"/>
<evidence type="ECO:0000313" key="14">
    <source>
        <dbReference type="Proteomes" id="UP001153712"/>
    </source>
</evidence>
<dbReference type="GO" id="GO:0005886">
    <property type="term" value="C:plasma membrane"/>
    <property type="evidence" value="ECO:0007669"/>
    <property type="project" value="UniProtKB-SubCell"/>
</dbReference>
<evidence type="ECO:0000256" key="4">
    <source>
        <dbReference type="ARBA" id="ARBA00022448"/>
    </source>
</evidence>
<dbReference type="PANTHER" id="PTHR10791:SF5">
    <property type="entry name" value="SUGAR TRANSPORTER SWEET"/>
    <property type="match status" value="1"/>
</dbReference>
<evidence type="ECO:0000256" key="8">
    <source>
        <dbReference type="ARBA" id="ARBA00022737"/>
    </source>
</evidence>
<reference evidence="13" key="1">
    <citation type="submission" date="2022-01" db="EMBL/GenBank/DDBJ databases">
        <authorList>
            <person name="King R."/>
        </authorList>
    </citation>
    <scope>NUCLEOTIDE SEQUENCE</scope>
</reference>
<feature type="transmembrane region" description="Helical" evidence="12">
    <location>
        <begin position="76"/>
        <end position="96"/>
    </location>
</feature>
<keyword evidence="5" id="KW-1003">Cell membrane</keyword>
<evidence type="ECO:0000256" key="6">
    <source>
        <dbReference type="ARBA" id="ARBA00022597"/>
    </source>
</evidence>
<keyword evidence="8" id="KW-0677">Repeat</keyword>
<keyword evidence="9 12" id="KW-1133">Transmembrane helix</keyword>
<proteinExistence type="inferred from homology"/>
<evidence type="ECO:0000256" key="12">
    <source>
        <dbReference type="RuleBase" id="RU910715"/>
    </source>
</evidence>
<gene>
    <name evidence="13" type="ORF">PHYEVI_LOCUS1449</name>
</gene>
<comment type="subcellular location">
    <subcellularLocation>
        <location evidence="1 12">Cell membrane</location>
        <topology evidence="1 12">Multi-pass membrane protein</topology>
    </subcellularLocation>
    <subcellularLocation>
        <location evidence="2">Golgi apparatus membrane</location>
        <topology evidence="2">Multi-pass membrane protein</topology>
    </subcellularLocation>
</comment>
<dbReference type="GO" id="GO:0051119">
    <property type="term" value="F:sugar transmembrane transporter activity"/>
    <property type="evidence" value="ECO:0007669"/>
    <property type="project" value="InterPro"/>
</dbReference>
<keyword evidence="4 12" id="KW-0813">Transport</keyword>
<organism evidence="13 14">
    <name type="scientific">Phyllotreta striolata</name>
    <name type="common">Striped flea beetle</name>
    <name type="synonym">Crioceris striolata</name>
    <dbReference type="NCBI Taxonomy" id="444603"/>
    <lineage>
        <taxon>Eukaryota</taxon>
        <taxon>Metazoa</taxon>
        <taxon>Ecdysozoa</taxon>
        <taxon>Arthropoda</taxon>
        <taxon>Hexapoda</taxon>
        <taxon>Insecta</taxon>
        <taxon>Pterygota</taxon>
        <taxon>Neoptera</taxon>
        <taxon>Endopterygota</taxon>
        <taxon>Coleoptera</taxon>
        <taxon>Polyphaga</taxon>
        <taxon>Cucujiformia</taxon>
        <taxon>Chrysomeloidea</taxon>
        <taxon>Chrysomelidae</taxon>
        <taxon>Galerucinae</taxon>
        <taxon>Alticini</taxon>
        <taxon>Phyllotreta</taxon>
    </lineage>
</organism>
<dbReference type="Proteomes" id="UP001153712">
    <property type="component" value="Chromosome 1"/>
</dbReference>
<feature type="transmembrane region" description="Helical" evidence="12">
    <location>
        <begin position="162"/>
        <end position="181"/>
    </location>
</feature>
<dbReference type="PANTHER" id="PTHR10791">
    <property type="entry name" value="RAG1-ACTIVATING PROTEIN 1"/>
    <property type="match status" value="1"/>
</dbReference>
<name>A0A9N9XJN9_PHYSR</name>
<evidence type="ECO:0000256" key="7">
    <source>
        <dbReference type="ARBA" id="ARBA00022692"/>
    </source>
</evidence>
<evidence type="ECO:0000256" key="5">
    <source>
        <dbReference type="ARBA" id="ARBA00022475"/>
    </source>
</evidence>
<accession>A0A9N9XJN9</accession>
<comment type="similarity">
    <text evidence="3 12">Belongs to the SWEET sugar transporter family.</text>
</comment>